<evidence type="ECO:0008006" key="4">
    <source>
        <dbReference type="Google" id="ProtNLM"/>
    </source>
</evidence>
<dbReference type="AlphaFoldDB" id="A0A147BG64"/>
<feature type="chain" id="PRO_5007542251" description="Secreted protein" evidence="2">
    <location>
        <begin position="23"/>
        <end position="526"/>
    </location>
</feature>
<feature type="compositionally biased region" description="Basic and acidic residues" evidence="1">
    <location>
        <begin position="248"/>
        <end position="276"/>
    </location>
</feature>
<name>A0A147BG64_IXORI</name>
<evidence type="ECO:0000256" key="1">
    <source>
        <dbReference type="SAM" id="MobiDB-lite"/>
    </source>
</evidence>
<feature type="region of interest" description="Disordered" evidence="1">
    <location>
        <begin position="231"/>
        <end position="320"/>
    </location>
</feature>
<protein>
    <recommendedName>
        <fullName evidence="4">Secreted protein</fullName>
    </recommendedName>
</protein>
<feature type="signal peptide" evidence="2">
    <location>
        <begin position="1"/>
        <end position="22"/>
    </location>
</feature>
<accession>A0A147BG64</accession>
<keyword evidence="2" id="KW-0732">Signal</keyword>
<feature type="region of interest" description="Disordered" evidence="1">
    <location>
        <begin position="475"/>
        <end position="526"/>
    </location>
</feature>
<evidence type="ECO:0000256" key="2">
    <source>
        <dbReference type="SAM" id="SignalP"/>
    </source>
</evidence>
<feature type="compositionally biased region" description="Basic residues" evidence="1">
    <location>
        <begin position="505"/>
        <end position="517"/>
    </location>
</feature>
<sequence>MRPSNAGASLLLLLAVVGVVMAAKGKATQAPLDCPEPDCSGKDCKTKTGSDGCLVCECGTSCPTLVCGPGCRPEVNVTQDRCPECTCDGDSPVDGGHRNCPEVQCPADCEKEQVIPPHRCPWCLCHPITARKTLEKFGERHCPRELMEMLFRQADGLFKHTQILREQLHYQDLAVRTLDGNNTGGDSHAPGLKPGCSNPECTGKDCRLVPGEDGCPRCSCGEVLRPKDKDVKNTLADKAHRVQKRKSQKDDSSEESKESDEKKSHTLQRRHDNRDDSSEEADKDNVGGAASVALPLTTHRTDSGSRRRRYDPLGHLGNDTRPRVARRVDHTDDVLNVTAPVQPGQVQCVVPVCEPYCKQRPAEHGCLVCDCPDVCPDIVCGAGCQPYFTDASRCERCVCNPHAGRDQMADVFASYCSEPTLHRMIADFGALERMMHDVQQQSFHHQHLITRAEQARGIHGPASEELKALFARQQYERHHEPHRPQHAHVTPLPHQPYQTEEPSKPSHRAHKKHGGRRAKQDANRSS</sequence>
<evidence type="ECO:0000313" key="3">
    <source>
        <dbReference type="EMBL" id="JAR89758.1"/>
    </source>
</evidence>
<proteinExistence type="predicted"/>
<reference evidence="3" key="1">
    <citation type="journal article" date="2018" name="PLoS Negl. Trop. Dis.">
        <title>Sialome diversity of ticks revealed by RNAseq of single tick salivary glands.</title>
        <authorList>
            <person name="Perner J."/>
            <person name="Kropackova S."/>
            <person name="Kopacek P."/>
            <person name="Ribeiro J.M."/>
        </authorList>
    </citation>
    <scope>NUCLEOTIDE SEQUENCE</scope>
    <source>
        <strain evidence="3">Siblings of single egg batch collected in Ceske Budejovice</strain>
        <tissue evidence="3">Salivary glands</tissue>
    </source>
</reference>
<dbReference type="EMBL" id="GEGO01005646">
    <property type="protein sequence ID" value="JAR89758.1"/>
    <property type="molecule type" value="Transcribed_RNA"/>
</dbReference>
<feature type="compositionally biased region" description="Basic and acidic residues" evidence="1">
    <location>
        <begin position="231"/>
        <end position="240"/>
    </location>
</feature>
<organism evidence="3">
    <name type="scientific">Ixodes ricinus</name>
    <name type="common">Common tick</name>
    <name type="synonym">Acarus ricinus</name>
    <dbReference type="NCBI Taxonomy" id="34613"/>
    <lineage>
        <taxon>Eukaryota</taxon>
        <taxon>Metazoa</taxon>
        <taxon>Ecdysozoa</taxon>
        <taxon>Arthropoda</taxon>
        <taxon>Chelicerata</taxon>
        <taxon>Arachnida</taxon>
        <taxon>Acari</taxon>
        <taxon>Parasitiformes</taxon>
        <taxon>Ixodida</taxon>
        <taxon>Ixodoidea</taxon>
        <taxon>Ixodidae</taxon>
        <taxon>Ixodinae</taxon>
        <taxon>Ixodes</taxon>
    </lineage>
</organism>